<organism evidence="2 3">
    <name type="scientific">SAR86 cluster bacterium</name>
    <dbReference type="NCBI Taxonomy" id="2030880"/>
    <lineage>
        <taxon>Bacteria</taxon>
        <taxon>Pseudomonadati</taxon>
        <taxon>Pseudomonadota</taxon>
        <taxon>Gammaproteobacteria</taxon>
        <taxon>SAR86 cluster</taxon>
    </lineage>
</organism>
<evidence type="ECO:0000313" key="3">
    <source>
        <dbReference type="Proteomes" id="UP000252147"/>
    </source>
</evidence>
<dbReference type="HAMAP" id="MF_00652">
    <property type="entry name" value="UPF0246"/>
    <property type="match status" value="1"/>
</dbReference>
<dbReference type="PANTHER" id="PTHR30283">
    <property type="entry name" value="PEROXIDE STRESS RESPONSE PROTEIN YAAA"/>
    <property type="match status" value="1"/>
</dbReference>
<dbReference type="AlphaFoldDB" id="A0A368BRG6"/>
<dbReference type="PANTHER" id="PTHR30283:SF4">
    <property type="entry name" value="PEROXIDE STRESS RESISTANCE PROTEIN YAAA"/>
    <property type="match status" value="1"/>
</dbReference>
<evidence type="ECO:0000313" key="2">
    <source>
        <dbReference type="EMBL" id="RCL39286.1"/>
    </source>
</evidence>
<sequence>MILISPAKRLIDRENTSSLKSSEPIFQSEANKLAEQMAKLSSKELQSLMGVSEDIAKLNQHRYNNWNNTNNLENRAIFQFEGDVYKNLDASSLSNEEQDYLNKNLRILSGIYGLLKPSDSMNPYRLEMGTKHDFLGNKSLYEFWGSKIADAINRELGENYLFNLASEEYYAAVKKHLNSNRVVNFKFASLKDGKLKVVGIIAKRARGEMARFLIKNKVSSIDPIKKFSSLGFSFQEFKDNEFVFVQK</sequence>
<dbReference type="EMBL" id="QOPD01000001">
    <property type="protein sequence ID" value="RCL39286.1"/>
    <property type="molecule type" value="Genomic_DNA"/>
</dbReference>
<reference evidence="2 3" key="1">
    <citation type="journal article" date="2018" name="Microbiome">
        <title>Fine metagenomic profile of the Mediterranean stratified and mixed water columns revealed by assembly and recruitment.</title>
        <authorList>
            <person name="Haro-Moreno J.M."/>
            <person name="Lopez-Perez M."/>
            <person name="De La Torre J.R."/>
            <person name="Picazo A."/>
            <person name="Camacho A."/>
            <person name="Rodriguez-Valera F."/>
        </authorList>
    </citation>
    <scope>NUCLEOTIDE SEQUENCE [LARGE SCALE GENOMIC DNA]</scope>
    <source>
        <strain evidence="2">MED-G83</strain>
    </source>
</reference>
<comment type="similarity">
    <text evidence="1">Belongs to the UPF0246 family.</text>
</comment>
<accession>A0A368BRG6</accession>
<protein>
    <recommendedName>
        <fullName evidence="1">UPF0246 protein DBW97_00740</fullName>
    </recommendedName>
</protein>
<name>A0A368BRG6_9GAMM</name>
<dbReference type="GO" id="GO:0033194">
    <property type="term" value="P:response to hydroperoxide"/>
    <property type="evidence" value="ECO:0007669"/>
    <property type="project" value="TreeGrafter"/>
</dbReference>
<dbReference type="Pfam" id="PF03883">
    <property type="entry name" value="H2O2_YaaD"/>
    <property type="match status" value="1"/>
</dbReference>
<evidence type="ECO:0000256" key="1">
    <source>
        <dbReference type="HAMAP-Rule" id="MF_00652"/>
    </source>
</evidence>
<comment type="caution">
    <text evidence="2">The sequence shown here is derived from an EMBL/GenBank/DDBJ whole genome shotgun (WGS) entry which is preliminary data.</text>
</comment>
<proteinExistence type="inferred from homology"/>
<dbReference type="InterPro" id="IPR005583">
    <property type="entry name" value="YaaA"/>
</dbReference>
<dbReference type="GO" id="GO:0005829">
    <property type="term" value="C:cytosol"/>
    <property type="evidence" value="ECO:0007669"/>
    <property type="project" value="TreeGrafter"/>
</dbReference>
<dbReference type="Proteomes" id="UP000252147">
    <property type="component" value="Unassembled WGS sequence"/>
</dbReference>
<gene>
    <name evidence="2" type="ORF">DBW97_00740</name>
</gene>